<dbReference type="Pfam" id="PF02458">
    <property type="entry name" value="Transferase"/>
    <property type="match status" value="1"/>
</dbReference>
<dbReference type="KEGG" id="pfy:PFICI_09598"/>
<proteinExistence type="predicted"/>
<evidence type="ECO:0000313" key="2">
    <source>
        <dbReference type="EMBL" id="ETS79745.1"/>
    </source>
</evidence>
<dbReference type="GeneID" id="19274611"/>
<dbReference type="OrthoDB" id="671439at2759"/>
<dbReference type="HOGENOM" id="CLU_026450_2_1_1"/>
<keyword evidence="1" id="KW-0808">Transferase</keyword>
<dbReference type="Proteomes" id="UP000030651">
    <property type="component" value="Unassembled WGS sequence"/>
</dbReference>
<protein>
    <submittedName>
        <fullName evidence="2">Uncharacterized protein</fullName>
    </submittedName>
</protein>
<keyword evidence="3" id="KW-1185">Reference proteome</keyword>
<dbReference type="InterPro" id="IPR023213">
    <property type="entry name" value="CAT-like_dom_sf"/>
</dbReference>
<accession>W3X107</accession>
<gene>
    <name evidence="2" type="ORF">PFICI_09598</name>
</gene>
<dbReference type="InParanoid" id="W3X107"/>
<dbReference type="PANTHER" id="PTHR31896">
    <property type="entry name" value="FAMILY REGULATORY PROTEIN, PUTATIVE (AFU_ORTHOLOGUE AFUA_3G14730)-RELATED"/>
    <property type="match status" value="1"/>
</dbReference>
<dbReference type="Gene3D" id="3.30.559.10">
    <property type="entry name" value="Chloramphenicol acetyltransferase-like domain"/>
    <property type="match status" value="2"/>
</dbReference>
<dbReference type="EMBL" id="KI912114">
    <property type="protein sequence ID" value="ETS79745.1"/>
    <property type="molecule type" value="Genomic_DNA"/>
</dbReference>
<organism evidence="2 3">
    <name type="scientific">Pestalotiopsis fici (strain W106-1 / CGMCC3.15140)</name>
    <dbReference type="NCBI Taxonomy" id="1229662"/>
    <lineage>
        <taxon>Eukaryota</taxon>
        <taxon>Fungi</taxon>
        <taxon>Dikarya</taxon>
        <taxon>Ascomycota</taxon>
        <taxon>Pezizomycotina</taxon>
        <taxon>Sordariomycetes</taxon>
        <taxon>Xylariomycetidae</taxon>
        <taxon>Amphisphaeriales</taxon>
        <taxon>Sporocadaceae</taxon>
        <taxon>Pestalotiopsis</taxon>
    </lineage>
</organism>
<dbReference type="eggNOG" id="ENOG502SHDQ">
    <property type="taxonomic scope" value="Eukaryota"/>
</dbReference>
<evidence type="ECO:0000256" key="1">
    <source>
        <dbReference type="ARBA" id="ARBA00022679"/>
    </source>
</evidence>
<name>W3X107_PESFW</name>
<dbReference type="FunCoup" id="W3X107">
    <property type="interactions" value="64"/>
</dbReference>
<dbReference type="AlphaFoldDB" id="W3X107"/>
<sequence>MVQQEFYQLHPVGYETHPEVEEFPLSTIDLTCVCTYNQYGFVFKLDESTDRTALAQLVRKGLEATLGQCRHLVGTIEKNEADEYAIVKRRSSVVPFVVQWMDGPDSQAKSFEEMSRLHFSGKAFGDKTYIGIEGMTFGAPCHLDSSPAVSGFKLNFIPGGMILCIHHHHYTVDVKGTHSLIIQLAANCKAMFEGTSPPSWDDAFMDRSLFITPPPPLADSVEPPPMPQKHPDHKSCYQLIFHLAKSKVAEIKRMATPTDGSWVSTYDAMIALWWRISTRTRLDFYPKTNLTSKALFFEAVTMRHRLRPPLPEQLQANCLNIGRSTQLEERQQLTLAEVMSDEVPLSRLASEVRGITDSSNPAFLFDNIKKVANVRDKASLMFRLDSFAPLSFIVTDWRNSPMCEDDWGFGRPAVFRHLTNHGFEAETIMVVSPPRTVEVDPDEGYEFLIPFEEHDIEGILKDPDVVKYFDYRGLQ</sequence>
<reference evidence="3" key="1">
    <citation type="journal article" date="2015" name="BMC Genomics">
        <title>Genomic and transcriptomic analysis of the endophytic fungus Pestalotiopsis fici reveals its lifestyle and high potential for synthesis of natural products.</title>
        <authorList>
            <person name="Wang X."/>
            <person name="Zhang X."/>
            <person name="Liu L."/>
            <person name="Xiang M."/>
            <person name="Wang W."/>
            <person name="Sun X."/>
            <person name="Che Y."/>
            <person name="Guo L."/>
            <person name="Liu G."/>
            <person name="Guo L."/>
            <person name="Wang C."/>
            <person name="Yin W.B."/>
            <person name="Stadler M."/>
            <person name="Zhang X."/>
            <person name="Liu X."/>
        </authorList>
    </citation>
    <scope>NUCLEOTIDE SEQUENCE [LARGE SCALE GENOMIC DNA]</scope>
    <source>
        <strain evidence="3">W106-1 / CGMCC3.15140</strain>
    </source>
</reference>
<dbReference type="GO" id="GO:0016740">
    <property type="term" value="F:transferase activity"/>
    <property type="evidence" value="ECO:0007669"/>
    <property type="project" value="UniProtKB-KW"/>
</dbReference>
<dbReference type="PANTHER" id="PTHR31896:SF13">
    <property type="entry name" value="TRICHOTHECENE 3-O-ACETYLTRANSFERASE"/>
    <property type="match status" value="1"/>
</dbReference>
<evidence type="ECO:0000313" key="3">
    <source>
        <dbReference type="Proteomes" id="UP000030651"/>
    </source>
</evidence>
<dbReference type="RefSeq" id="XP_007836370.1">
    <property type="nucleotide sequence ID" value="XM_007838179.1"/>
</dbReference>
<dbReference type="OMA" id="VANTHHY"/>
<dbReference type="InterPro" id="IPR051283">
    <property type="entry name" value="Sec_Metabolite_Acyltrans"/>
</dbReference>